<accession>A0ABR8HZM1</accession>
<sequence>MKPLAINPDSVNIISPLISPKKIELNPIRITYKSPIQYRKAVYKIACFFRREFRYDFVQYGYEGEENDPKHVAFLWLHPEARPFTGDFRIPCIGATCFRYREWTDNPAGYAMQWIWFHPYWRRKGLLSESWSDFKQEFGDFICEQPISEAMTKFLDKQQKT</sequence>
<name>A0ABR8HZM1_9CHRO</name>
<reference evidence="1 2" key="1">
    <citation type="journal article" date="2020" name="ISME J.">
        <title>Comparative genomics reveals insights into cyanobacterial evolution and habitat adaptation.</title>
        <authorList>
            <person name="Chen M.Y."/>
            <person name="Teng W.K."/>
            <person name="Zhao L."/>
            <person name="Hu C.X."/>
            <person name="Zhou Y.K."/>
            <person name="Han B.P."/>
            <person name="Song L.R."/>
            <person name="Shu W.S."/>
        </authorList>
    </citation>
    <scope>NUCLEOTIDE SEQUENCE [LARGE SCALE GENOMIC DNA]</scope>
    <source>
        <strain evidence="1 2">FACHB-1344</strain>
    </source>
</reference>
<evidence type="ECO:0000313" key="1">
    <source>
        <dbReference type="EMBL" id="MBD2623994.1"/>
    </source>
</evidence>
<protein>
    <submittedName>
        <fullName evidence="1">Uncharacterized protein</fullName>
    </submittedName>
</protein>
<dbReference type="EMBL" id="JACJSW010000202">
    <property type="protein sequence ID" value="MBD2623994.1"/>
    <property type="molecule type" value="Genomic_DNA"/>
</dbReference>
<comment type="caution">
    <text evidence="1">The sequence shown here is derived from an EMBL/GenBank/DDBJ whole genome shotgun (WGS) entry which is preliminary data.</text>
</comment>
<organism evidence="1 2">
    <name type="scientific">Microcystis flos-aquae FACHB-1344</name>
    <dbReference type="NCBI Taxonomy" id="2692899"/>
    <lineage>
        <taxon>Bacteria</taxon>
        <taxon>Bacillati</taxon>
        <taxon>Cyanobacteriota</taxon>
        <taxon>Cyanophyceae</taxon>
        <taxon>Oscillatoriophycideae</taxon>
        <taxon>Chroococcales</taxon>
        <taxon>Microcystaceae</taxon>
        <taxon>Microcystis</taxon>
    </lineage>
</organism>
<dbReference type="GeneID" id="66705339"/>
<keyword evidence="2" id="KW-1185">Reference proteome</keyword>
<evidence type="ECO:0000313" key="2">
    <source>
        <dbReference type="Proteomes" id="UP000636187"/>
    </source>
</evidence>
<dbReference type="Proteomes" id="UP000636187">
    <property type="component" value="Unassembled WGS sequence"/>
</dbReference>
<gene>
    <name evidence="1" type="ORF">H6G48_20945</name>
</gene>
<dbReference type="RefSeq" id="WP_043999199.1">
    <property type="nucleotide sequence ID" value="NZ_JACJSW010000202.1"/>
</dbReference>
<proteinExistence type="predicted"/>